<dbReference type="InterPro" id="IPR045871">
    <property type="entry name" value="AHP1-5/YPD1"/>
</dbReference>
<keyword evidence="1" id="KW-0902">Two-component regulatory system</keyword>
<dbReference type="GO" id="GO:0009927">
    <property type="term" value="F:histidine phosphotransfer kinase activity"/>
    <property type="evidence" value="ECO:0007669"/>
    <property type="project" value="InterPro"/>
</dbReference>
<dbReference type="Pfam" id="PF01627">
    <property type="entry name" value="Hpt"/>
    <property type="match status" value="1"/>
</dbReference>
<dbReference type="InterPro" id="IPR008207">
    <property type="entry name" value="Sig_transdc_His_kin_Hpt_dom"/>
</dbReference>
<dbReference type="RefSeq" id="WP_304994306.1">
    <property type="nucleotide sequence ID" value="NZ_CP101717.1"/>
</dbReference>
<name>A0AB38YCC0_9GAMM</name>
<dbReference type="GO" id="GO:0043424">
    <property type="term" value="F:protein histidine kinase binding"/>
    <property type="evidence" value="ECO:0007669"/>
    <property type="project" value="InterPro"/>
</dbReference>
<dbReference type="SUPFAM" id="SSF47226">
    <property type="entry name" value="Histidine-containing phosphotransfer domain, HPT domain"/>
    <property type="match status" value="1"/>
</dbReference>
<protein>
    <submittedName>
        <fullName evidence="4">Hpt domain-containing protein</fullName>
    </submittedName>
</protein>
<accession>A0AB38YCC0</accession>
<reference evidence="4" key="1">
    <citation type="submission" date="2022-07" db="EMBL/GenBank/DDBJ databases">
        <title>Complete genome sequence of Salinispirillum sp. LH10-3-1 capable of multiple carbohydrate inversion isolated from a soda lake.</title>
        <authorList>
            <person name="Liu J."/>
            <person name="Zhai Y."/>
            <person name="Zhang H."/>
            <person name="Yang H."/>
            <person name="Qu J."/>
            <person name="Li J."/>
        </authorList>
    </citation>
    <scope>NUCLEOTIDE SEQUENCE</scope>
    <source>
        <strain evidence="4">LH 10-3-1</strain>
    </source>
</reference>
<dbReference type="CDD" id="cd00088">
    <property type="entry name" value="HPT"/>
    <property type="match status" value="1"/>
</dbReference>
<gene>
    <name evidence="4" type="ORF">NFC81_09800</name>
</gene>
<evidence type="ECO:0000256" key="1">
    <source>
        <dbReference type="ARBA" id="ARBA00023012"/>
    </source>
</evidence>
<keyword evidence="2" id="KW-0597">Phosphoprotein</keyword>
<dbReference type="GO" id="GO:0000160">
    <property type="term" value="P:phosphorelay signal transduction system"/>
    <property type="evidence" value="ECO:0007669"/>
    <property type="project" value="UniProtKB-KW"/>
</dbReference>
<dbReference type="GO" id="GO:0005737">
    <property type="term" value="C:cytoplasm"/>
    <property type="evidence" value="ECO:0007669"/>
    <property type="project" value="TreeGrafter"/>
</dbReference>
<dbReference type="EMBL" id="CP101717">
    <property type="protein sequence ID" value="WLD57020.1"/>
    <property type="molecule type" value="Genomic_DNA"/>
</dbReference>
<feature type="domain" description="HPt" evidence="3">
    <location>
        <begin position="15"/>
        <end position="110"/>
    </location>
</feature>
<evidence type="ECO:0000313" key="4">
    <source>
        <dbReference type="EMBL" id="WLD57020.1"/>
    </source>
</evidence>
<dbReference type="Gene3D" id="1.20.120.160">
    <property type="entry name" value="HPT domain"/>
    <property type="match status" value="1"/>
</dbReference>
<evidence type="ECO:0000256" key="2">
    <source>
        <dbReference type="PROSITE-ProRule" id="PRU00110"/>
    </source>
</evidence>
<organism evidence="4">
    <name type="scientific">Salinispirillum sp. LH 10-3-1</name>
    <dbReference type="NCBI Taxonomy" id="2952525"/>
    <lineage>
        <taxon>Bacteria</taxon>
        <taxon>Pseudomonadati</taxon>
        <taxon>Pseudomonadota</taxon>
        <taxon>Gammaproteobacteria</taxon>
        <taxon>Oceanospirillales</taxon>
        <taxon>Saccharospirillaceae</taxon>
        <taxon>Salinispirillum</taxon>
    </lineage>
</organism>
<evidence type="ECO:0000259" key="3">
    <source>
        <dbReference type="PROSITE" id="PS50894"/>
    </source>
</evidence>
<dbReference type="InterPro" id="IPR036641">
    <property type="entry name" value="HPT_dom_sf"/>
</dbReference>
<dbReference type="SMART" id="SM00073">
    <property type="entry name" value="HPT"/>
    <property type="match status" value="1"/>
</dbReference>
<sequence length="113" mass="12554">MSNDSLDLRALTELQNIMEEDFILLIETFISDADDRMNDILEAVGDWQRLRRAAHAFKGSSSNIGAIKLANLCKALEHHAMEVQEDAGVAEQVAQIKEEKGIVAEALATRFLN</sequence>
<feature type="modified residue" description="Phosphohistidine" evidence="2">
    <location>
        <position position="55"/>
    </location>
</feature>
<dbReference type="PANTHER" id="PTHR28242:SF52">
    <property type="entry name" value="PHOSPHORELAY INTERMEDIATE PROTEIN YPD1"/>
    <property type="match status" value="1"/>
</dbReference>
<dbReference type="AlphaFoldDB" id="A0AB38YCC0"/>
<proteinExistence type="predicted"/>
<dbReference type="PROSITE" id="PS50894">
    <property type="entry name" value="HPT"/>
    <property type="match status" value="1"/>
</dbReference>
<dbReference type="PANTHER" id="PTHR28242">
    <property type="entry name" value="PHOSPHORELAY INTERMEDIATE PROTEIN YPD1"/>
    <property type="match status" value="1"/>
</dbReference>